<evidence type="ECO:0000313" key="5">
    <source>
        <dbReference type="Proteomes" id="UP000800200"/>
    </source>
</evidence>
<evidence type="ECO:0000256" key="2">
    <source>
        <dbReference type="SAM" id="MobiDB-lite"/>
    </source>
</evidence>
<dbReference type="Pfam" id="PF00505">
    <property type="entry name" value="HMG_box"/>
    <property type="match status" value="1"/>
</dbReference>
<dbReference type="SMART" id="SM00398">
    <property type="entry name" value="HMG"/>
    <property type="match status" value="2"/>
</dbReference>
<keyword evidence="5" id="KW-1185">Reference proteome</keyword>
<dbReference type="AlphaFoldDB" id="A0A6A6EFF6"/>
<accession>A0A6A6EFF6</accession>
<dbReference type="EMBL" id="ML994620">
    <property type="protein sequence ID" value="KAF2189582.1"/>
    <property type="molecule type" value="Genomic_DNA"/>
</dbReference>
<organism evidence="4 5">
    <name type="scientific">Zopfia rhizophila CBS 207.26</name>
    <dbReference type="NCBI Taxonomy" id="1314779"/>
    <lineage>
        <taxon>Eukaryota</taxon>
        <taxon>Fungi</taxon>
        <taxon>Dikarya</taxon>
        <taxon>Ascomycota</taxon>
        <taxon>Pezizomycotina</taxon>
        <taxon>Dothideomycetes</taxon>
        <taxon>Dothideomycetes incertae sedis</taxon>
        <taxon>Zopfiaceae</taxon>
        <taxon>Zopfia</taxon>
    </lineage>
</organism>
<dbReference type="GO" id="GO:0005634">
    <property type="term" value="C:nucleus"/>
    <property type="evidence" value="ECO:0007669"/>
    <property type="project" value="UniProtKB-UniRule"/>
</dbReference>
<sequence>MLARGILCRLAADVPKTSTHDLSQLSRLLQRSIRTRNAISIPSISALSHAYKLVLAESRRSYATARATKPTGTVKRAVKKTAAKKPAPGKKTAPKKTKKRTTSKRAKPKKKTEPKKKVAKKLTPEEKERKALKKVKEYALREPPRGVATAWTVLVTEAMKGTGASVRTTIKDAAAKLKNFTPAEKEHYNHLANQKSAENEKAYKAWVLSHTPDQIRLANIARRRLKRTSSKTSMTGRRVNPPNTRLIKDDRQLSPPLTPYVRFALERRQSGDMKDISLGDSGKLTANEWKSLSASEKRKYEDAYAADRETYKHEYQRVYGHPIGTRIPF</sequence>
<reference evidence="4" key="1">
    <citation type="journal article" date="2020" name="Stud. Mycol.">
        <title>101 Dothideomycetes genomes: a test case for predicting lifestyles and emergence of pathogens.</title>
        <authorList>
            <person name="Haridas S."/>
            <person name="Albert R."/>
            <person name="Binder M."/>
            <person name="Bloem J."/>
            <person name="Labutti K."/>
            <person name="Salamov A."/>
            <person name="Andreopoulos B."/>
            <person name="Baker S."/>
            <person name="Barry K."/>
            <person name="Bills G."/>
            <person name="Bluhm B."/>
            <person name="Cannon C."/>
            <person name="Castanera R."/>
            <person name="Culley D."/>
            <person name="Daum C."/>
            <person name="Ezra D."/>
            <person name="Gonzalez J."/>
            <person name="Henrissat B."/>
            <person name="Kuo A."/>
            <person name="Liang C."/>
            <person name="Lipzen A."/>
            <person name="Lutzoni F."/>
            <person name="Magnuson J."/>
            <person name="Mondo S."/>
            <person name="Nolan M."/>
            <person name="Ohm R."/>
            <person name="Pangilinan J."/>
            <person name="Park H.-J."/>
            <person name="Ramirez L."/>
            <person name="Alfaro M."/>
            <person name="Sun H."/>
            <person name="Tritt A."/>
            <person name="Yoshinaga Y."/>
            <person name="Zwiers L.-H."/>
            <person name="Turgeon B."/>
            <person name="Goodwin S."/>
            <person name="Spatafora J."/>
            <person name="Crous P."/>
            <person name="Grigoriev I."/>
        </authorList>
    </citation>
    <scope>NUCLEOTIDE SEQUENCE</scope>
    <source>
        <strain evidence="4">CBS 207.26</strain>
    </source>
</reference>
<name>A0A6A6EFF6_9PEZI</name>
<dbReference type="PROSITE" id="PS50118">
    <property type="entry name" value="HMG_BOX_2"/>
    <property type="match status" value="1"/>
</dbReference>
<dbReference type="GO" id="GO:0003677">
    <property type="term" value="F:DNA binding"/>
    <property type="evidence" value="ECO:0007669"/>
    <property type="project" value="UniProtKB-UniRule"/>
</dbReference>
<feature type="compositionally biased region" description="Basic residues" evidence="2">
    <location>
        <begin position="92"/>
        <end position="120"/>
    </location>
</feature>
<dbReference type="OrthoDB" id="1919336at2759"/>
<dbReference type="SUPFAM" id="SSF47095">
    <property type="entry name" value="HMG-box"/>
    <property type="match status" value="2"/>
</dbReference>
<feature type="region of interest" description="Disordered" evidence="2">
    <location>
        <begin position="227"/>
        <end position="252"/>
    </location>
</feature>
<dbReference type="Gene3D" id="1.10.30.10">
    <property type="entry name" value="High mobility group box domain"/>
    <property type="match status" value="2"/>
</dbReference>
<dbReference type="InterPro" id="IPR009071">
    <property type="entry name" value="HMG_box_dom"/>
</dbReference>
<gene>
    <name evidence="4" type="ORF">K469DRAFT_43218</name>
</gene>
<feature type="DNA-binding region" description="HMG box" evidence="1">
    <location>
        <begin position="253"/>
        <end position="319"/>
    </location>
</feature>
<feature type="region of interest" description="Disordered" evidence="2">
    <location>
        <begin position="64"/>
        <end position="128"/>
    </location>
</feature>
<dbReference type="InterPro" id="IPR036910">
    <property type="entry name" value="HMG_box_dom_sf"/>
</dbReference>
<evidence type="ECO:0000259" key="3">
    <source>
        <dbReference type="PROSITE" id="PS50118"/>
    </source>
</evidence>
<keyword evidence="1" id="KW-0238">DNA-binding</keyword>
<protein>
    <recommendedName>
        <fullName evidence="3">HMG box domain-containing protein</fullName>
    </recommendedName>
</protein>
<keyword evidence="1" id="KW-0539">Nucleus</keyword>
<proteinExistence type="predicted"/>
<evidence type="ECO:0000313" key="4">
    <source>
        <dbReference type="EMBL" id="KAF2189582.1"/>
    </source>
</evidence>
<feature type="domain" description="HMG box" evidence="3">
    <location>
        <begin position="253"/>
        <end position="319"/>
    </location>
</feature>
<dbReference type="Proteomes" id="UP000800200">
    <property type="component" value="Unassembled WGS sequence"/>
</dbReference>
<evidence type="ECO:0000256" key="1">
    <source>
        <dbReference type="PROSITE-ProRule" id="PRU00267"/>
    </source>
</evidence>